<protein>
    <submittedName>
        <fullName evidence="1">Uncharacterized protein</fullName>
    </submittedName>
</protein>
<dbReference type="EMBL" id="FUKO01000011">
    <property type="protein sequence ID" value="SJN21120.1"/>
    <property type="molecule type" value="Genomic_DNA"/>
</dbReference>
<dbReference type="AlphaFoldDB" id="A0A1R4IMN8"/>
<name>A0A1R4IMN8_9MICO</name>
<gene>
    <name evidence="1" type="ORF">FM104_02985</name>
</gene>
<accession>A0A1R4IMN8</accession>
<proteinExistence type="predicted"/>
<organism evidence="1 2">
    <name type="scientific">Microbacterium esteraromaticum</name>
    <dbReference type="NCBI Taxonomy" id="57043"/>
    <lineage>
        <taxon>Bacteria</taxon>
        <taxon>Bacillati</taxon>
        <taxon>Actinomycetota</taxon>
        <taxon>Actinomycetes</taxon>
        <taxon>Micrococcales</taxon>
        <taxon>Microbacteriaceae</taxon>
        <taxon>Microbacterium</taxon>
    </lineage>
</organism>
<sequence>MQPLFETGVERHRKAPSLRDRVVAGLRFGSEVAGLRFGSGFQVRLFG</sequence>
<evidence type="ECO:0000313" key="1">
    <source>
        <dbReference type="EMBL" id="SJN21120.1"/>
    </source>
</evidence>
<dbReference type="Proteomes" id="UP000196320">
    <property type="component" value="Unassembled WGS sequence"/>
</dbReference>
<keyword evidence="2" id="KW-1185">Reference proteome</keyword>
<reference evidence="1 2" key="1">
    <citation type="submission" date="2017-02" db="EMBL/GenBank/DDBJ databases">
        <authorList>
            <person name="Peterson S.W."/>
        </authorList>
    </citation>
    <scope>NUCLEOTIDE SEQUENCE [LARGE SCALE GENOMIC DNA]</scope>
    <source>
        <strain evidence="1 2">B Mb 05.01</strain>
    </source>
</reference>
<evidence type="ECO:0000313" key="2">
    <source>
        <dbReference type="Proteomes" id="UP000196320"/>
    </source>
</evidence>